<proteinExistence type="predicted"/>
<evidence type="ECO:0000313" key="1">
    <source>
        <dbReference type="EMBL" id="PSR56390.1"/>
    </source>
</evidence>
<protein>
    <recommendedName>
        <fullName evidence="3">Lipocalin-like domain-containing protein</fullName>
    </recommendedName>
</protein>
<name>A0A2T2YLL4_9BACT</name>
<dbReference type="EMBL" id="PYFT01000001">
    <property type="protein sequence ID" value="PSR56390.1"/>
    <property type="molecule type" value="Genomic_DNA"/>
</dbReference>
<organism evidence="1 2">
    <name type="scientific">Adhaeribacter arboris</name>
    <dbReference type="NCBI Taxonomy" id="2072846"/>
    <lineage>
        <taxon>Bacteria</taxon>
        <taxon>Pseudomonadati</taxon>
        <taxon>Bacteroidota</taxon>
        <taxon>Cytophagia</taxon>
        <taxon>Cytophagales</taxon>
        <taxon>Hymenobacteraceae</taxon>
        <taxon>Adhaeribacter</taxon>
    </lineage>
</organism>
<dbReference type="Pfam" id="PF19765">
    <property type="entry name" value="DUF6252"/>
    <property type="match status" value="1"/>
</dbReference>
<evidence type="ECO:0000313" key="2">
    <source>
        <dbReference type="Proteomes" id="UP000240357"/>
    </source>
</evidence>
<gene>
    <name evidence="1" type="ORF">AHMF7605_24270</name>
</gene>
<dbReference type="Proteomes" id="UP000240357">
    <property type="component" value="Unassembled WGS sequence"/>
</dbReference>
<evidence type="ECO:0008006" key="3">
    <source>
        <dbReference type="Google" id="ProtNLM"/>
    </source>
</evidence>
<dbReference type="RefSeq" id="WP_106932568.1">
    <property type="nucleotide sequence ID" value="NZ_PYFT01000001.1"/>
</dbReference>
<sequence length="160" mass="17686">MKNLLLVFFAVFLFSCENDDQAEPQTSLNIFSAKRNGVTWSGNTDVYLNNQSDTLTMWCIANRPNEAVLVVNIKFQGTGTYALTQNQAGYYTTVGRDVILSQYKPIPGSIGQLVISDYNAEKKQIAGSFELDLKNTWSSSGQDADTLHITAGNFTGIIRE</sequence>
<dbReference type="OrthoDB" id="957257at2"/>
<reference evidence="1 2" key="1">
    <citation type="submission" date="2018-03" db="EMBL/GenBank/DDBJ databases">
        <title>Adhaeribacter sp. HMF7605 Genome sequencing and assembly.</title>
        <authorList>
            <person name="Kang H."/>
            <person name="Kang J."/>
            <person name="Cha I."/>
            <person name="Kim H."/>
            <person name="Joh K."/>
        </authorList>
    </citation>
    <scope>NUCLEOTIDE SEQUENCE [LARGE SCALE GENOMIC DNA]</scope>
    <source>
        <strain evidence="1 2">HMF7605</strain>
    </source>
</reference>
<dbReference type="InterPro" id="IPR046219">
    <property type="entry name" value="DUF6252"/>
</dbReference>
<keyword evidence="2" id="KW-1185">Reference proteome</keyword>
<comment type="caution">
    <text evidence="1">The sequence shown here is derived from an EMBL/GenBank/DDBJ whole genome shotgun (WGS) entry which is preliminary data.</text>
</comment>
<dbReference type="AlphaFoldDB" id="A0A2T2YLL4"/>
<accession>A0A2T2YLL4</accession>
<dbReference type="PROSITE" id="PS51257">
    <property type="entry name" value="PROKAR_LIPOPROTEIN"/>
    <property type="match status" value="1"/>
</dbReference>